<protein>
    <submittedName>
        <fullName evidence="2">TIGR04222 domain-containing membrane protein</fullName>
    </submittedName>
</protein>
<sequence length="195" mass="20354">MTRSWGRRRAQEAGGALDRYAYAFLAGGRRRVVESAVVALTEQGALSLRATRLRPTGAVQSTHAVEYAVIAACPRSKRVQEVIDTVGRSQPLDDLARQLVCLGLLSGRRQRTTRAGRRLLAAAASEGSLPRYVVEGPAVLATGPVRHGLLSATPIPDGLGRTLRRMGKALDDDHGSSTDSAPGGGIGCGGSSGGD</sequence>
<gene>
    <name evidence="2" type="ORF">G3I43_10535</name>
    <name evidence="3" type="ORF">G3I58_17705</name>
</gene>
<dbReference type="NCBIfam" id="TIGR04222">
    <property type="entry name" value="near_uncomplex"/>
    <property type="match status" value="1"/>
</dbReference>
<feature type="region of interest" description="Disordered" evidence="1">
    <location>
        <begin position="169"/>
        <end position="195"/>
    </location>
</feature>
<accession>A0A6G3SQB5</accession>
<dbReference type="AlphaFoldDB" id="A0A6G3SQB5"/>
<reference evidence="2 4" key="1">
    <citation type="submission" date="2020-01" db="EMBL/GenBank/DDBJ databases">
        <title>Insect and environment-associated Actinomycetes.</title>
        <authorList>
            <person name="Currrie C."/>
            <person name="Chevrette M."/>
            <person name="Carlson C."/>
            <person name="Stubbendieck R."/>
            <person name="Wendt-Pienkowski E."/>
        </authorList>
    </citation>
    <scope>NUCLEOTIDE SEQUENCE</scope>
    <source>
        <strain evidence="2">SID505</strain>
        <strain evidence="3 4">SID7903</strain>
    </source>
</reference>
<evidence type="ECO:0000313" key="2">
    <source>
        <dbReference type="EMBL" id="NEB84608.1"/>
    </source>
</evidence>
<dbReference type="EMBL" id="JAAGMK010000285">
    <property type="protein sequence ID" value="NEB84608.1"/>
    <property type="molecule type" value="Genomic_DNA"/>
</dbReference>
<proteinExistence type="predicted"/>
<feature type="compositionally biased region" description="Gly residues" evidence="1">
    <location>
        <begin position="182"/>
        <end position="195"/>
    </location>
</feature>
<dbReference type="RefSeq" id="WP_164218762.1">
    <property type="nucleotide sequence ID" value="NZ_CBDRIV010000039.1"/>
</dbReference>
<dbReference type="Proteomes" id="UP000470951">
    <property type="component" value="Unassembled WGS sequence"/>
</dbReference>
<evidence type="ECO:0000313" key="4">
    <source>
        <dbReference type="Proteomes" id="UP000470951"/>
    </source>
</evidence>
<comment type="caution">
    <text evidence="2">The sequence shown here is derived from an EMBL/GenBank/DDBJ whole genome shotgun (WGS) entry which is preliminary data.</text>
</comment>
<evidence type="ECO:0000313" key="3">
    <source>
        <dbReference type="EMBL" id="NEB99799.1"/>
    </source>
</evidence>
<name>A0A6G3SQB5_STRAQ</name>
<evidence type="ECO:0000256" key="1">
    <source>
        <dbReference type="SAM" id="MobiDB-lite"/>
    </source>
</evidence>
<dbReference type="InterPro" id="IPR026467">
    <property type="entry name" value="Ser/Gly_Cys_C_dom"/>
</dbReference>
<organism evidence="2">
    <name type="scientific">Streptomyces anulatus</name>
    <name type="common">Streptomyces chrysomallus</name>
    <dbReference type="NCBI Taxonomy" id="1892"/>
    <lineage>
        <taxon>Bacteria</taxon>
        <taxon>Bacillati</taxon>
        <taxon>Actinomycetota</taxon>
        <taxon>Actinomycetes</taxon>
        <taxon>Kitasatosporales</taxon>
        <taxon>Streptomycetaceae</taxon>
        <taxon>Streptomyces</taxon>
    </lineage>
</organism>
<dbReference type="EMBL" id="JAAGMS010000196">
    <property type="protein sequence ID" value="NEB99799.1"/>
    <property type="molecule type" value="Genomic_DNA"/>
</dbReference>